<sequence>MTIFRQDAAIAVGVAAAVLAVPFLTQNDFLLNLTILIMVWSIFAVGFDLVFGLLGMVSFGHAAFLGTGGYALALATQRYGLPFEAGLALAILAGAACAWLFSVFALRVSGIFFALVTLALSQLMYILADSKLREWTGGADGLPGIGRPELAGIDFFDTVNFYWYVAAVFALVMAFMSMLRASPFGRAVAGVRQNEIRASQLGYNVQRLKQVTFLVSGAVGGLAGGLLASVLMYMNPQMLHWTTSGDVIIMTLLGGAGTLWGPVAGVLLFEVLKEWLSGWTPYWYGILGLIFILATLYFPQGVLGALQTRLRLAHRAAPTSQPAPKTASDAPLAPGEGSPS</sequence>
<evidence type="ECO:0000256" key="4">
    <source>
        <dbReference type="ARBA" id="ARBA00022989"/>
    </source>
</evidence>
<organism evidence="8 11">
    <name type="scientific">Achromobacter marplatensis</name>
    <dbReference type="NCBI Taxonomy" id="470868"/>
    <lineage>
        <taxon>Bacteria</taxon>
        <taxon>Pseudomonadati</taxon>
        <taxon>Pseudomonadota</taxon>
        <taxon>Betaproteobacteria</taxon>
        <taxon>Burkholderiales</taxon>
        <taxon>Alcaligenaceae</taxon>
        <taxon>Achromobacter</taxon>
    </lineage>
</organism>
<comment type="subcellular location">
    <subcellularLocation>
        <location evidence="1">Cell membrane</location>
        <topology evidence="1">Multi-pass membrane protein</topology>
    </subcellularLocation>
</comment>
<dbReference type="PANTHER" id="PTHR30482">
    <property type="entry name" value="HIGH-AFFINITY BRANCHED-CHAIN AMINO ACID TRANSPORT SYSTEM PERMEASE"/>
    <property type="match status" value="1"/>
</dbReference>
<feature type="transmembrane region" description="Helical" evidence="7">
    <location>
        <begin position="111"/>
        <end position="128"/>
    </location>
</feature>
<dbReference type="EMBL" id="QNRM01000001">
    <property type="protein sequence ID" value="RBP23527.1"/>
    <property type="molecule type" value="Genomic_DNA"/>
</dbReference>
<dbReference type="Pfam" id="PF02653">
    <property type="entry name" value="BPD_transp_2"/>
    <property type="match status" value="1"/>
</dbReference>
<evidence type="ECO:0000313" key="10">
    <source>
        <dbReference type="Proteomes" id="UP000252124"/>
    </source>
</evidence>
<feature type="region of interest" description="Disordered" evidence="6">
    <location>
        <begin position="317"/>
        <end position="340"/>
    </location>
</feature>
<feature type="transmembrane region" description="Helical" evidence="7">
    <location>
        <begin position="281"/>
        <end position="306"/>
    </location>
</feature>
<feature type="transmembrane region" description="Helical" evidence="7">
    <location>
        <begin position="85"/>
        <end position="105"/>
    </location>
</feature>
<keyword evidence="2" id="KW-1003">Cell membrane</keyword>
<evidence type="ECO:0000313" key="8">
    <source>
        <dbReference type="EMBL" id="MDH2054014.1"/>
    </source>
</evidence>
<feature type="transmembrane region" description="Helical" evidence="7">
    <location>
        <begin position="6"/>
        <end position="24"/>
    </location>
</feature>
<evidence type="ECO:0000313" key="9">
    <source>
        <dbReference type="EMBL" id="RBP23527.1"/>
    </source>
</evidence>
<dbReference type="InterPro" id="IPR043428">
    <property type="entry name" value="LivM-like"/>
</dbReference>
<dbReference type="GeneID" id="99729534"/>
<keyword evidence="4 7" id="KW-1133">Transmembrane helix</keyword>
<feature type="transmembrane region" description="Helical" evidence="7">
    <location>
        <begin position="29"/>
        <end position="47"/>
    </location>
</feature>
<evidence type="ECO:0000256" key="7">
    <source>
        <dbReference type="SAM" id="Phobius"/>
    </source>
</evidence>
<dbReference type="CDD" id="cd06581">
    <property type="entry name" value="TM_PBP1_LivM_like"/>
    <property type="match status" value="1"/>
</dbReference>
<dbReference type="InterPro" id="IPR001851">
    <property type="entry name" value="ABC_transp_permease"/>
</dbReference>
<name>A0AA42WEL5_9BURK</name>
<feature type="transmembrane region" description="Helical" evidence="7">
    <location>
        <begin position="211"/>
        <end position="235"/>
    </location>
</feature>
<feature type="transmembrane region" description="Helical" evidence="7">
    <location>
        <begin position="53"/>
        <end position="73"/>
    </location>
</feature>
<evidence type="ECO:0000256" key="1">
    <source>
        <dbReference type="ARBA" id="ARBA00004651"/>
    </source>
</evidence>
<dbReference type="PANTHER" id="PTHR30482:SF17">
    <property type="entry name" value="ABC TRANSPORTER ATP-BINDING PROTEIN"/>
    <property type="match status" value="1"/>
</dbReference>
<gene>
    <name evidence="9" type="ORF">DFP87_10134</name>
    <name evidence="8" type="ORF">N5K24_26685</name>
</gene>
<dbReference type="EMBL" id="JAOCKG010000017">
    <property type="protein sequence ID" value="MDH2054014.1"/>
    <property type="molecule type" value="Genomic_DNA"/>
</dbReference>
<accession>A0AA42WEL5</accession>
<evidence type="ECO:0000256" key="6">
    <source>
        <dbReference type="SAM" id="MobiDB-lite"/>
    </source>
</evidence>
<evidence type="ECO:0000256" key="3">
    <source>
        <dbReference type="ARBA" id="ARBA00022692"/>
    </source>
</evidence>
<evidence type="ECO:0000256" key="5">
    <source>
        <dbReference type="ARBA" id="ARBA00023136"/>
    </source>
</evidence>
<reference evidence="9 10" key="1">
    <citation type="submission" date="2018-06" db="EMBL/GenBank/DDBJ databases">
        <title>Genomic Encyclopedia of Type Strains, Phase III (KMG-III): the genomes of soil and plant-associated and newly described type strains.</title>
        <authorList>
            <person name="Whitman W."/>
        </authorList>
    </citation>
    <scope>NUCLEOTIDE SEQUENCE [LARGE SCALE GENOMIC DNA]</scope>
    <source>
        <strain evidence="9 10">CECT 7342</strain>
    </source>
</reference>
<dbReference type="Proteomes" id="UP000252124">
    <property type="component" value="Unassembled WGS sequence"/>
</dbReference>
<protein>
    <submittedName>
        <fullName evidence="9">Amino acid/amide ABC transporter membrane protein 2 (HAAT family)</fullName>
    </submittedName>
    <submittedName>
        <fullName evidence="8">Branched-chain amino acid ABC transporter permease</fullName>
    </submittedName>
</protein>
<feature type="transmembrane region" description="Helical" evidence="7">
    <location>
        <begin position="247"/>
        <end position="269"/>
    </location>
</feature>
<keyword evidence="10" id="KW-1185">Reference proteome</keyword>
<dbReference type="Proteomes" id="UP001161276">
    <property type="component" value="Unassembled WGS sequence"/>
</dbReference>
<dbReference type="AlphaFoldDB" id="A0AA42WEL5"/>
<dbReference type="RefSeq" id="WP_088588453.1">
    <property type="nucleotide sequence ID" value="NZ_CADIJU010000001.1"/>
</dbReference>
<keyword evidence="3 7" id="KW-0812">Transmembrane</keyword>
<reference evidence="8" key="2">
    <citation type="submission" date="2022-09" db="EMBL/GenBank/DDBJ databases">
        <title>Intensive care unit water sources are persistently colonized with multi-drug resistant bacteria and are the site of extensive horizontal gene transfer of antibiotic resistance genes.</title>
        <authorList>
            <person name="Diorio-Toth L."/>
        </authorList>
    </citation>
    <scope>NUCLEOTIDE SEQUENCE</scope>
    <source>
        <strain evidence="8">GD03676</strain>
    </source>
</reference>
<dbReference type="GO" id="GO:0015658">
    <property type="term" value="F:branched-chain amino acid transmembrane transporter activity"/>
    <property type="evidence" value="ECO:0007669"/>
    <property type="project" value="InterPro"/>
</dbReference>
<dbReference type="GO" id="GO:0005886">
    <property type="term" value="C:plasma membrane"/>
    <property type="evidence" value="ECO:0007669"/>
    <property type="project" value="UniProtKB-SubCell"/>
</dbReference>
<feature type="transmembrane region" description="Helical" evidence="7">
    <location>
        <begin position="161"/>
        <end position="179"/>
    </location>
</feature>
<comment type="caution">
    <text evidence="8">The sequence shown here is derived from an EMBL/GenBank/DDBJ whole genome shotgun (WGS) entry which is preliminary data.</text>
</comment>
<proteinExistence type="predicted"/>
<evidence type="ECO:0000256" key="2">
    <source>
        <dbReference type="ARBA" id="ARBA00022475"/>
    </source>
</evidence>
<keyword evidence="5 7" id="KW-0472">Membrane</keyword>
<evidence type="ECO:0000313" key="11">
    <source>
        <dbReference type="Proteomes" id="UP001161276"/>
    </source>
</evidence>